<proteinExistence type="predicted"/>
<evidence type="ECO:0000313" key="2">
    <source>
        <dbReference type="Proteomes" id="UP001239111"/>
    </source>
</evidence>
<protein>
    <submittedName>
        <fullName evidence="1">Uncharacterized protein</fullName>
    </submittedName>
</protein>
<comment type="caution">
    <text evidence="1">The sequence shown here is derived from an EMBL/GenBank/DDBJ whole genome shotgun (WGS) entry which is preliminary data.</text>
</comment>
<keyword evidence="2" id="KW-1185">Reference proteome</keyword>
<reference evidence="1" key="1">
    <citation type="submission" date="2023-04" db="EMBL/GenBank/DDBJ databases">
        <title>A chromosome-level genome assembly of the parasitoid wasp Eretmocerus hayati.</title>
        <authorList>
            <person name="Zhong Y."/>
            <person name="Liu S."/>
            <person name="Liu Y."/>
        </authorList>
    </citation>
    <scope>NUCLEOTIDE SEQUENCE</scope>
    <source>
        <strain evidence="1">ZJU_SS_LIU_2023</strain>
    </source>
</reference>
<dbReference type="EMBL" id="CM056743">
    <property type="protein sequence ID" value="KAJ8669413.1"/>
    <property type="molecule type" value="Genomic_DNA"/>
</dbReference>
<name>A0ACC2NE33_9HYME</name>
<sequence>MTIRSSDPPVQVPGGSLIGRVEKTSSLPSLTTTKTTYLSILVGMLRDVGGSLSVLAPVSGVRGRLELECVEVVWVKVFIQSRPDPECDYCKRIATTVHRFTYRDRAHQLFSISVSPHSTHDPYRSAAGLSHLS</sequence>
<dbReference type="Proteomes" id="UP001239111">
    <property type="component" value="Chromosome 3"/>
</dbReference>
<gene>
    <name evidence="1" type="ORF">QAD02_000672</name>
</gene>
<organism evidence="1 2">
    <name type="scientific">Eretmocerus hayati</name>
    <dbReference type="NCBI Taxonomy" id="131215"/>
    <lineage>
        <taxon>Eukaryota</taxon>
        <taxon>Metazoa</taxon>
        <taxon>Ecdysozoa</taxon>
        <taxon>Arthropoda</taxon>
        <taxon>Hexapoda</taxon>
        <taxon>Insecta</taxon>
        <taxon>Pterygota</taxon>
        <taxon>Neoptera</taxon>
        <taxon>Endopterygota</taxon>
        <taxon>Hymenoptera</taxon>
        <taxon>Apocrita</taxon>
        <taxon>Proctotrupomorpha</taxon>
        <taxon>Chalcidoidea</taxon>
        <taxon>Aphelinidae</taxon>
        <taxon>Aphelininae</taxon>
        <taxon>Eretmocerus</taxon>
    </lineage>
</organism>
<accession>A0ACC2NE33</accession>
<evidence type="ECO:0000313" key="1">
    <source>
        <dbReference type="EMBL" id="KAJ8669413.1"/>
    </source>
</evidence>